<sequence length="398" mass="42902">MNQILLVSFVGLLIGAYGTAGTDFSDDIAVFGELEGFDIEEGDDVGLFDELSFKSEKGSKVLVNVDGFGAVGDGVSDDTQAFVKAWTEACTTQNSVFLVPEGRRYLVNATRFRGPCSDHFIVQAFTIDSSSAIKVKGLTIQNSQQMNFIVSRSNSVRLSDVQISAPGDSPNTDGIHITASINVVLENCKIGTGDDCISIVSGCSNIKMKKIYCGPGHGISIGSLGAGNSTGIVTNVVLDRAFLKDTTNGLRIKTYQGGSGYVSSIRYQNVRMENVTYPIIIDQFYCDSPTACQNQTSAVEISKILYRNISGTSMREIAMKFACSDTVPCKHIVLNNVFLEKKDGTAETYCNSATGVSKGYVWPLAECLTSSDKDLIIKQTEEVGLAPQSRENLIHTEL</sequence>
<keyword evidence="2" id="KW-1185">Reference proteome</keyword>
<evidence type="ECO:0000313" key="1">
    <source>
        <dbReference type="EMBL" id="KAH7832805.1"/>
    </source>
</evidence>
<dbReference type="Proteomes" id="UP000828048">
    <property type="component" value="Chromosome 2"/>
</dbReference>
<evidence type="ECO:0000313" key="2">
    <source>
        <dbReference type="Proteomes" id="UP000828048"/>
    </source>
</evidence>
<comment type="caution">
    <text evidence="1">The sequence shown here is derived from an EMBL/GenBank/DDBJ whole genome shotgun (WGS) entry which is preliminary data.</text>
</comment>
<gene>
    <name evidence="1" type="ORF">Vadar_000133</name>
</gene>
<reference evidence="1 2" key="1">
    <citation type="journal article" date="2021" name="Hortic Res">
        <title>High-quality reference genome and annotation aids understanding of berry development for evergreen blueberry (Vaccinium darrowii).</title>
        <authorList>
            <person name="Yu J."/>
            <person name="Hulse-Kemp A.M."/>
            <person name="Babiker E."/>
            <person name="Staton M."/>
        </authorList>
    </citation>
    <scope>NUCLEOTIDE SEQUENCE [LARGE SCALE GENOMIC DNA]</scope>
    <source>
        <strain evidence="2">cv. NJ 8807/NJ 8810</strain>
        <tissue evidence="1">Young leaf</tissue>
    </source>
</reference>
<organism evidence="1 2">
    <name type="scientific">Vaccinium darrowii</name>
    <dbReference type="NCBI Taxonomy" id="229202"/>
    <lineage>
        <taxon>Eukaryota</taxon>
        <taxon>Viridiplantae</taxon>
        <taxon>Streptophyta</taxon>
        <taxon>Embryophyta</taxon>
        <taxon>Tracheophyta</taxon>
        <taxon>Spermatophyta</taxon>
        <taxon>Magnoliopsida</taxon>
        <taxon>eudicotyledons</taxon>
        <taxon>Gunneridae</taxon>
        <taxon>Pentapetalae</taxon>
        <taxon>asterids</taxon>
        <taxon>Ericales</taxon>
        <taxon>Ericaceae</taxon>
        <taxon>Vaccinioideae</taxon>
        <taxon>Vaccinieae</taxon>
        <taxon>Vaccinium</taxon>
    </lineage>
</organism>
<name>A0ACB7WWW0_9ERIC</name>
<dbReference type="EMBL" id="CM037152">
    <property type="protein sequence ID" value="KAH7832805.1"/>
    <property type="molecule type" value="Genomic_DNA"/>
</dbReference>
<protein>
    <submittedName>
        <fullName evidence="1">Uncharacterized protein</fullName>
    </submittedName>
</protein>
<accession>A0ACB7WWW0</accession>
<proteinExistence type="predicted"/>